<name>A0A3D8QPL7_9HELO</name>
<comment type="caution">
    <text evidence="3">The sequence shown here is derived from an EMBL/GenBank/DDBJ whole genome shotgun (WGS) entry which is preliminary data.</text>
</comment>
<gene>
    <name evidence="3" type="ORF">BP6252_11277</name>
</gene>
<dbReference type="OrthoDB" id="2262349at2759"/>
<dbReference type="InterPro" id="IPR029055">
    <property type="entry name" value="Ntn_hydrolases_N"/>
</dbReference>
<dbReference type="AlphaFoldDB" id="A0A3D8QPL7"/>
<dbReference type="InterPro" id="IPR000246">
    <property type="entry name" value="Peptidase_T2"/>
</dbReference>
<sequence length="552" mass="59158">MASNTNDSLSPKPLYSVALHAGAAESWFGAADTRTKTEAFIKDVIMLAETQLLNGIKAVDVVTNIVEQLENHPQFNAGKGAAINIDGFHELEAAVIDGSTSEYRAAAGLRQTKNPVRLARAMMSRTSPVFIVGPTADDLACREGLEMVDNEYFSTQSRKNYWLSNIDRVRSIIDHHGTVGAVALDIHGNLAAANSTGGLMFKSTGRIGDTAIIGAGIYADTEVAIACGSGEAILKASIAGRAAADVRHGRGIDEAIKGALLRSTDLDQTSSSGAIGIDAQGTISIHCNSRIFAVASASSTSQFTAGFIPSTIPITNQLICFENELIQVGMSRHPTAPNQLSVELKNYTSIMDLELKDFLDYFCTLRIMSHALQKISGHELCGFVTAGEQEATLLPISAPLAGSRSTPESPTDLHLETRELPGDYMATLHFKPDYMKPTKVEIGPASHMLTGMLSTEDYTIGMALAIWTTLELLHTEYGQTKALGVLEIYQAFTPGAVATLSESGSAESHFPAPAPFHEDFPGFMTMELGRRAENLLELPAIAQEVSRVIREL</sequence>
<dbReference type="EMBL" id="PDLM01000013">
    <property type="protein sequence ID" value="RDW63732.1"/>
    <property type="molecule type" value="Genomic_DNA"/>
</dbReference>
<dbReference type="Pfam" id="PF01112">
    <property type="entry name" value="Asparaginase_2"/>
    <property type="match status" value="1"/>
</dbReference>
<feature type="site" description="Cleavage; by autolysis" evidence="2">
    <location>
        <begin position="177"/>
        <end position="178"/>
    </location>
</feature>
<protein>
    <submittedName>
        <fullName evidence="3">Uncharacterized protein</fullName>
    </submittedName>
</protein>
<dbReference type="Proteomes" id="UP000256645">
    <property type="component" value="Unassembled WGS sequence"/>
</dbReference>
<evidence type="ECO:0000256" key="2">
    <source>
        <dbReference type="PIRSR" id="PIRSR600246-3"/>
    </source>
</evidence>
<proteinExistence type="predicted"/>
<dbReference type="PANTHER" id="PTHR10188">
    <property type="entry name" value="L-ASPARAGINASE"/>
    <property type="match status" value="1"/>
</dbReference>
<dbReference type="GO" id="GO:0016811">
    <property type="term" value="F:hydrolase activity, acting on carbon-nitrogen (but not peptide) bonds, in linear amides"/>
    <property type="evidence" value="ECO:0007669"/>
    <property type="project" value="UniProtKB-ARBA"/>
</dbReference>
<dbReference type="PANTHER" id="PTHR10188:SF6">
    <property type="entry name" value="N(4)-(BETA-N-ACETYLGLUCOSAMINYL)-L-ASPARAGINASE"/>
    <property type="match status" value="1"/>
</dbReference>
<reference evidence="3 4" key="1">
    <citation type="journal article" date="2018" name="IMA Fungus">
        <title>IMA Genome-F 9: Draft genome sequence of Annulohypoxylon stygium, Aspergillus mulundensis, Berkeleyomyces basicola (syn. Thielaviopsis basicola), Ceratocystis smalleyi, two Cercospora beticola strains, Coleophoma cylindrospora, Fusarium fracticaudum, Phialophora cf. hyalina, and Morchella septimelata.</title>
        <authorList>
            <person name="Wingfield B.D."/>
            <person name="Bills G.F."/>
            <person name="Dong Y."/>
            <person name="Huang W."/>
            <person name="Nel W.J."/>
            <person name="Swalarsk-Parry B.S."/>
            <person name="Vaghefi N."/>
            <person name="Wilken P.M."/>
            <person name="An Z."/>
            <person name="de Beer Z.W."/>
            <person name="De Vos L."/>
            <person name="Chen L."/>
            <person name="Duong T.A."/>
            <person name="Gao Y."/>
            <person name="Hammerbacher A."/>
            <person name="Kikkert J.R."/>
            <person name="Li Y."/>
            <person name="Li H."/>
            <person name="Li K."/>
            <person name="Li Q."/>
            <person name="Liu X."/>
            <person name="Ma X."/>
            <person name="Naidoo K."/>
            <person name="Pethybridge S.J."/>
            <person name="Sun J."/>
            <person name="Steenkamp E.T."/>
            <person name="van der Nest M.A."/>
            <person name="van Wyk S."/>
            <person name="Wingfield M.J."/>
            <person name="Xiong C."/>
            <person name="Yue Q."/>
            <person name="Zhang X."/>
        </authorList>
    </citation>
    <scope>NUCLEOTIDE SEQUENCE [LARGE SCALE GENOMIC DNA]</scope>
    <source>
        <strain evidence="3 4">BP6252</strain>
    </source>
</reference>
<dbReference type="Gene3D" id="3.60.20.30">
    <property type="entry name" value="(Glycosyl)asparaginase"/>
    <property type="match status" value="1"/>
</dbReference>
<keyword evidence="4" id="KW-1185">Reference proteome</keyword>
<evidence type="ECO:0000313" key="4">
    <source>
        <dbReference type="Proteomes" id="UP000256645"/>
    </source>
</evidence>
<dbReference type="STRING" id="1849047.A0A3D8QPL7"/>
<accession>A0A3D8QPL7</accession>
<feature type="active site" description="Nucleophile" evidence="1">
    <location>
        <position position="178"/>
    </location>
</feature>
<evidence type="ECO:0000313" key="3">
    <source>
        <dbReference type="EMBL" id="RDW63732.1"/>
    </source>
</evidence>
<evidence type="ECO:0000256" key="1">
    <source>
        <dbReference type="PIRSR" id="PIRSR600246-1"/>
    </source>
</evidence>
<dbReference type="SUPFAM" id="SSF56235">
    <property type="entry name" value="N-terminal nucleophile aminohydrolases (Ntn hydrolases)"/>
    <property type="match status" value="1"/>
</dbReference>
<organism evidence="3 4">
    <name type="scientific">Coleophoma cylindrospora</name>
    <dbReference type="NCBI Taxonomy" id="1849047"/>
    <lineage>
        <taxon>Eukaryota</taxon>
        <taxon>Fungi</taxon>
        <taxon>Dikarya</taxon>
        <taxon>Ascomycota</taxon>
        <taxon>Pezizomycotina</taxon>
        <taxon>Leotiomycetes</taxon>
        <taxon>Helotiales</taxon>
        <taxon>Dermateaceae</taxon>
        <taxon>Coleophoma</taxon>
    </lineage>
</organism>